<organism evidence="1 2">
    <name type="scientific">Promethearchaeum syntrophicum</name>
    <dbReference type="NCBI Taxonomy" id="2594042"/>
    <lineage>
        <taxon>Archaea</taxon>
        <taxon>Promethearchaeati</taxon>
        <taxon>Promethearchaeota</taxon>
        <taxon>Promethearchaeia</taxon>
        <taxon>Promethearchaeales</taxon>
        <taxon>Promethearchaeaceae</taxon>
        <taxon>Promethearchaeum</taxon>
    </lineage>
</organism>
<dbReference type="Proteomes" id="UP000321408">
    <property type="component" value="Chromosome"/>
</dbReference>
<name>A0A5B9DD39_9ARCH</name>
<accession>A0A5B9DD39</accession>
<proteinExistence type="predicted"/>
<dbReference type="AlphaFoldDB" id="A0A5B9DD39"/>
<dbReference type="KEGG" id="psyt:DSAG12_02456"/>
<dbReference type="InterPro" id="IPR036390">
    <property type="entry name" value="WH_DNA-bd_sf"/>
</dbReference>
<sequence>MSKNTYLKNLNQQELRILMEIQEHPLATYDELAQISKFPKTQVYRLVKKLEDPSLKPPYFKIVTVPDLQNLGLNHLEVLVETETIYQLDKCKLLCEEHPYIWYYSKCFGKINGMYVQFRIPLGKNDKINELFNLMKARGWIKNFELIHFHTESILTKPEVKNWNFDTLSWNFNWKDWLKLAVPQKMYPKTLKKHTFEDIRKWLQRRDIAILAELLRNVRRKNNTMIQFLKVRGFDLTPQIFSRRLKNIRKYLVKDYRTEIHSETFDLLFSILIFGYGDKFKLEEIRNRIISNPIPYYSTVKIDDYKIFWYLHISLVNLSDLLEYFQPLLHNLQFYYIDSPKSKTFLPDYTTFNEEKKEWVQNDEFLIQDVLKKLES</sequence>
<keyword evidence="2" id="KW-1185">Reference proteome</keyword>
<gene>
    <name evidence="1" type="ORF">DSAG12_02456</name>
</gene>
<dbReference type="EMBL" id="CP042905">
    <property type="protein sequence ID" value="QEE16626.1"/>
    <property type="molecule type" value="Genomic_DNA"/>
</dbReference>
<reference evidence="1 2" key="1">
    <citation type="journal article" date="2020" name="Nature">
        <title>Isolation of an archaeon at the prokaryote-eukaryote interface.</title>
        <authorList>
            <person name="Imachi H."/>
            <person name="Nobu M.K."/>
            <person name="Nakahara N."/>
            <person name="Morono Y."/>
            <person name="Ogawara M."/>
            <person name="Takaki Y."/>
            <person name="Takano Y."/>
            <person name="Uematsu K."/>
            <person name="Ikuta T."/>
            <person name="Ito M."/>
            <person name="Matsui Y."/>
            <person name="Miyazaki M."/>
            <person name="Murata K."/>
            <person name="Saito Y."/>
            <person name="Sakai S."/>
            <person name="Song C."/>
            <person name="Tasumi E."/>
            <person name="Yamanaka Y."/>
            <person name="Yamaguchi T."/>
            <person name="Kamagata Y."/>
            <person name="Tamaki H."/>
            <person name="Takai K."/>
        </authorList>
    </citation>
    <scope>NUCLEOTIDE SEQUENCE [LARGE SCALE GENOMIC DNA]</scope>
    <source>
        <strain evidence="1 2">MK-D1</strain>
    </source>
</reference>
<evidence type="ECO:0000313" key="1">
    <source>
        <dbReference type="EMBL" id="QEE16626.1"/>
    </source>
</evidence>
<evidence type="ECO:0000313" key="2">
    <source>
        <dbReference type="Proteomes" id="UP000321408"/>
    </source>
</evidence>
<dbReference type="SUPFAM" id="SSF46785">
    <property type="entry name" value="Winged helix' DNA-binding domain"/>
    <property type="match status" value="1"/>
</dbReference>
<reference evidence="1 2" key="2">
    <citation type="journal article" date="2024" name="Int. J. Syst. Evol. Microbiol.">
        <title>Promethearchaeum syntrophicum gen. nov., sp. nov., an anaerobic, obligately syntrophic archaeon, the first isolate of the lineage 'Asgard' archaea, and proposal of the new archaeal phylum Promethearchaeota phyl. nov. and kingdom Promethearchaeati regn. nov.</title>
        <authorList>
            <person name="Imachi H."/>
            <person name="Nobu M.K."/>
            <person name="Kato S."/>
            <person name="Takaki Y."/>
            <person name="Miyazaki M."/>
            <person name="Miyata M."/>
            <person name="Ogawara M."/>
            <person name="Saito Y."/>
            <person name="Sakai S."/>
            <person name="Tahara Y.O."/>
            <person name="Takano Y."/>
            <person name="Tasumi E."/>
            <person name="Uematsu K."/>
            <person name="Yoshimura T."/>
            <person name="Itoh T."/>
            <person name="Ohkuma M."/>
            <person name="Takai K."/>
        </authorList>
    </citation>
    <scope>NUCLEOTIDE SEQUENCE [LARGE SCALE GENOMIC DNA]</scope>
    <source>
        <strain evidence="1 2">MK-D1</strain>
    </source>
</reference>
<dbReference type="RefSeq" id="WP_147663513.1">
    <property type="nucleotide sequence ID" value="NZ_CP042905.2"/>
</dbReference>
<dbReference type="GeneID" id="41330441"/>
<protein>
    <submittedName>
        <fullName evidence="1">MarR family transcriptional regulator</fullName>
    </submittedName>
</protein>